<dbReference type="Pfam" id="PF08329">
    <property type="entry name" value="ChitinaseA_N"/>
    <property type="match status" value="1"/>
</dbReference>
<dbReference type="Pfam" id="PF09822">
    <property type="entry name" value="ABC_transp_aux"/>
    <property type="match status" value="1"/>
</dbReference>
<dbReference type="InterPro" id="IPR013783">
    <property type="entry name" value="Ig-like_fold"/>
</dbReference>
<dbReference type="InterPro" id="IPR013540">
    <property type="entry name" value="ChitinaseA_N"/>
</dbReference>
<gene>
    <name evidence="5" type="ORF">GCM10010913_19800</name>
</gene>
<dbReference type="EMBL" id="BMIW01000011">
    <property type="protein sequence ID" value="GGF98092.1"/>
    <property type="molecule type" value="Genomic_DNA"/>
</dbReference>
<keyword evidence="2" id="KW-0732">Signal</keyword>
<evidence type="ECO:0000256" key="1">
    <source>
        <dbReference type="SAM" id="MobiDB-lite"/>
    </source>
</evidence>
<keyword evidence="6" id="KW-1185">Reference proteome</keyword>
<feature type="compositionally biased region" description="Gly residues" evidence="1">
    <location>
        <begin position="759"/>
        <end position="773"/>
    </location>
</feature>
<evidence type="ECO:0000256" key="2">
    <source>
        <dbReference type="SAM" id="SignalP"/>
    </source>
</evidence>
<name>A0ABQ1VTY7_9BACL</name>
<feature type="region of interest" description="Disordered" evidence="1">
    <location>
        <begin position="914"/>
        <end position="936"/>
    </location>
</feature>
<dbReference type="InterPro" id="IPR029062">
    <property type="entry name" value="Class_I_gatase-like"/>
</dbReference>
<evidence type="ECO:0000259" key="4">
    <source>
        <dbReference type="Pfam" id="PF09822"/>
    </source>
</evidence>
<accession>A0ABQ1VTY7</accession>
<dbReference type="Proteomes" id="UP000608420">
    <property type="component" value="Unassembled WGS sequence"/>
</dbReference>
<dbReference type="Gene3D" id="3.40.50.880">
    <property type="match status" value="1"/>
</dbReference>
<proteinExistence type="predicted"/>
<dbReference type="SUPFAM" id="SSF81296">
    <property type="entry name" value="E set domains"/>
    <property type="match status" value="2"/>
</dbReference>
<evidence type="ECO:0008006" key="7">
    <source>
        <dbReference type="Google" id="ProtNLM"/>
    </source>
</evidence>
<reference evidence="6" key="1">
    <citation type="journal article" date="2019" name="Int. J. Syst. Evol. Microbiol.">
        <title>The Global Catalogue of Microorganisms (GCM) 10K type strain sequencing project: providing services to taxonomists for standard genome sequencing and annotation.</title>
        <authorList>
            <consortium name="The Broad Institute Genomics Platform"/>
            <consortium name="The Broad Institute Genome Sequencing Center for Infectious Disease"/>
            <person name="Wu L."/>
            <person name="Ma J."/>
        </authorList>
    </citation>
    <scope>NUCLEOTIDE SEQUENCE [LARGE SCALE GENOMIC DNA]</scope>
    <source>
        <strain evidence="6">CGMCC 1.15420</strain>
    </source>
</reference>
<feature type="region of interest" description="Disordered" evidence="1">
    <location>
        <begin position="756"/>
        <end position="776"/>
    </location>
</feature>
<dbReference type="PANTHER" id="PTHR12969:SF7">
    <property type="entry name" value="INTRAFLAGELLAR TRANSPORT PROTEIN 52 HOMOLOG"/>
    <property type="match status" value="1"/>
</dbReference>
<dbReference type="InterPro" id="IPR019196">
    <property type="entry name" value="ABC_transp_unknown"/>
</dbReference>
<dbReference type="InterPro" id="IPR039975">
    <property type="entry name" value="IFT52"/>
</dbReference>
<dbReference type="PANTHER" id="PTHR12969">
    <property type="entry name" value="NGD5/OSM-6/IFT52"/>
    <property type="match status" value="1"/>
</dbReference>
<feature type="domain" description="ABC-type uncharacterised transport system" evidence="4">
    <location>
        <begin position="65"/>
        <end position="157"/>
    </location>
</feature>
<dbReference type="SUPFAM" id="SSF52317">
    <property type="entry name" value="Class I glutamine amidotransferase-like"/>
    <property type="match status" value="1"/>
</dbReference>
<evidence type="ECO:0000313" key="6">
    <source>
        <dbReference type="Proteomes" id="UP000608420"/>
    </source>
</evidence>
<comment type="caution">
    <text evidence="5">The sequence shown here is derived from an EMBL/GenBank/DDBJ whole genome shotgun (WGS) entry which is preliminary data.</text>
</comment>
<dbReference type="Gene3D" id="2.60.40.10">
    <property type="entry name" value="Immunoglobulins"/>
    <property type="match status" value="2"/>
</dbReference>
<dbReference type="InterPro" id="IPR014756">
    <property type="entry name" value="Ig_E-set"/>
</dbReference>
<evidence type="ECO:0000313" key="5">
    <source>
        <dbReference type="EMBL" id="GGF98092.1"/>
    </source>
</evidence>
<organism evidence="5 6">
    <name type="scientific">Paenibacillus aceti</name>
    <dbReference type="NCBI Taxonomy" id="1820010"/>
    <lineage>
        <taxon>Bacteria</taxon>
        <taxon>Bacillati</taxon>
        <taxon>Bacillota</taxon>
        <taxon>Bacilli</taxon>
        <taxon>Bacillales</taxon>
        <taxon>Paenibacillaceae</taxon>
        <taxon>Paenibacillus</taxon>
    </lineage>
</organism>
<protein>
    <recommendedName>
        <fullName evidence="7">Endonuclease</fullName>
    </recommendedName>
</protein>
<dbReference type="RefSeq" id="WP_188831426.1">
    <property type="nucleotide sequence ID" value="NZ_BMIW01000011.1"/>
</dbReference>
<evidence type="ECO:0000259" key="3">
    <source>
        <dbReference type="Pfam" id="PF08329"/>
    </source>
</evidence>
<sequence>MNKWSRVISKWLKSGIALSLALSLQLGLGQEAPSAHAEGPNDPAPFIAAKVVNENAGKKVLFDNTHGQTAGAADWVIDGGFSDFGNALANNGYDVKELRKPTSFTYNDLKDYEVFVIAEPNIPFKQSEQQAMEQYVEEGGSIFFIGDHYNADRNKNRWDGSEAINGYRRGAWEDPKKGMSTEEKNAAAMQGVVSSDWLADNFGVRFRYNALGDINANDIVAPNQAFGITQGVSKVAMHAGSTLAITDPNRAKGIVYLPQTNAAWPNAVDQGVYNGGGKAEGPYVAVSKVGLGKAAFIGDSSPVEDASPKYLREETGTKKTTYDGFKEQDDAKLLVNLVDWLSEQENYTGLNQVSGLQLDAATELLPFEAPAASTEPQAEPWSAPAAGYKWWDSSTFKAGSYGGPAASANAAYSFVHQALLPNAQDFQIRVVVDQLPANSTVSGLGLGIYLTGGTQVAKVQNADGSWPSAYGYSQTFSVTSNSQGRAYKDLTVRIKPGTAGAANLRLRQNGNNLLTTSVTLANVPAEPLPEEGGSTPLPALSTIAEGRGKPEGSVVTLQGTITTEPGSFGGQAFYMQDETGGIYVYQSTGGFHQGDIVKITAPLTLYNTELELADPLAIEKVGTAELPASKQVVSVNADNQGQLVELRQAKIQNIIAAAPTGSFEFDVVRDGISNHVRVDARTGLQLADFPYEEGQVVDLRGISAIFKGVYQLKPRGLSDISLSPAAVAPVTTAMLSEVPNGNGWFKHGVKLTLSVEGQESGGSGNGGTTGSTGGTTTKYAVNGGPETVYTEPVVIDSEGAHTVRYFSVSAAGYVEEAKSIEVKLDLTAPAVTLTQSGQVVGDVREQDILKFELSSSDAGSGVAAEKLWIDGQEVASGQAVAAKDLGLGEHTVKYAVEDLAGNIAQDSVVFRVSADGDKPQPKGAPGKPVLSSTSGHANGLREGNFKIQMNMWWGNNGTEFKLYENGELIHNIALSDASPTAQFASVDIAGRANGTYVYTGELINSQGSTKSQELVVVVTDASPGKPVLSQDNWDGDGNYNVSMNMWWGTNAAEYRLYENSVLIDTQNLSINTPSAQRAVTYLSNRAVGTYEYRAELINAAGVTSSEVITVRVSK</sequence>
<feature type="domain" description="Chitinase A N-terminal" evidence="3">
    <location>
        <begin position="945"/>
        <end position="1021"/>
    </location>
</feature>
<feature type="signal peptide" evidence="2">
    <location>
        <begin position="1"/>
        <end position="37"/>
    </location>
</feature>
<feature type="chain" id="PRO_5047482776" description="Endonuclease" evidence="2">
    <location>
        <begin position="38"/>
        <end position="1114"/>
    </location>
</feature>